<name>A0A031LN32_9CREN</name>
<dbReference type="Proteomes" id="UP000024332">
    <property type="component" value="Unassembled WGS sequence"/>
</dbReference>
<dbReference type="STRING" id="1160895.CM19_07385"/>
<evidence type="ECO:0000313" key="1">
    <source>
        <dbReference type="EMBL" id="EZQ04800.1"/>
    </source>
</evidence>
<organism evidence="1 2">
    <name type="scientific">Candidatus Acidianus copahuensis</name>
    <dbReference type="NCBI Taxonomy" id="1160895"/>
    <lineage>
        <taxon>Archaea</taxon>
        <taxon>Thermoproteota</taxon>
        <taxon>Thermoprotei</taxon>
        <taxon>Sulfolobales</taxon>
        <taxon>Sulfolobaceae</taxon>
        <taxon>Acidianus</taxon>
    </lineage>
</organism>
<dbReference type="RefSeq" id="WP_048099727.1">
    <property type="nucleotide sequence ID" value="NZ_JFZT01000044.1"/>
</dbReference>
<accession>A0A031LN32</accession>
<sequence>MSEEYFLKYNGDQVFVVLLGYSGNKTYLYYPKGDAIFIVSDDGVSLKEIDQVIGSAPAGFKLSEPKEIWDKIKSRQVTWYIEGKEVVSDNVYVVTKSEIGYKKAEEFSPNRLKYYILKEQNPWDYANWCCVLIVSKNDVQNLPSSFTKITID</sequence>
<gene>
    <name evidence="1" type="ORF">CM19_07385</name>
</gene>
<reference evidence="1 2" key="1">
    <citation type="submission" date="2014-03" db="EMBL/GenBank/DDBJ databases">
        <title>Draft genome sequence of the novel thermoacidophilic archaea Acidianus copahuensis ALE1 strain, isolated from Copahue volcanic area in Neuquen Argentina.</title>
        <authorList>
            <person name="Urbieta M.S."/>
            <person name="Rascovan N."/>
            <person name="Castro C."/>
            <person name="Revale S."/>
            <person name="Giaveno M.A."/>
            <person name="Vazquez M.P."/>
            <person name="Donati E.R."/>
        </authorList>
    </citation>
    <scope>NUCLEOTIDE SEQUENCE [LARGE SCALE GENOMIC DNA]</scope>
    <source>
        <strain evidence="1 2">ALE1</strain>
    </source>
</reference>
<comment type="caution">
    <text evidence="1">The sequence shown here is derived from an EMBL/GenBank/DDBJ whole genome shotgun (WGS) entry which is preliminary data.</text>
</comment>
<dbReference type="OrthoDB" id="40102at2157"/>
<evidence type="ECO:0000313" key="2">
    <source>
        <dbReference type="Proteomes" id="UP000024332"/>
    </source>
</evidence>
<dbReference type="AlphaFoldDB" id="A0A031LN32"/>
<protein>
    <submittedName>
        <fullName evidence="1">Uncharacterized protein</fullName>
    </submittedName>
</protein>
<dbReference type="EMBL" id="JFZT01000044">
    <property type="protein sequence ID" value="EZQ04800.1"/>
    <property type="molecule type" value="Genomic_DNA"/>
</dbReference>
<keyword evidence="2" id="KW-1185">Reference proteome</keyword>
<proteinExistence type="predicted"/>